<protein>
    <submittedName>
        <fullName evidence="3">Phosphoesterase PA-phosphatase</fullName>
    </submittedName>
</protein>
<dbReference type="Pfam" id="PF01569">
    <property type="entry name" value="PAP2"/>
    <property type="match status" value="1"/>
</dbReference>
<dbReference type="SUPFAM" id="SSF48317">
    <property type="entry name" value="Acid phosphatase/Vanadium-dependent haloperoxidase"/>
    <property type="match status" value="1"/>
</dbReference>
<feature type="transmembrane region" description="Helical" evidence="1">
    <location>
        <begin position="55"/>
        <end position="84"/>
    </location>
</feature>
<organism evidence="3 4">
    <name type="scientific">Methylovulum psychrotolerans</name>
    <dbReference type="NCBI Taxonomy" id="1704499"/>
    <lineage>
        <taxon>Bacteria</taxon>
        <taxon>Pseudomonadati</taxon>
        <taxon>Pseudomonadota</taxon>
        <taxon>Gammaproteobacteria</taxon>
        <taxon>Methylococcales</taxon>
        <taxon>Methylococcaceae</taxon>
        <taxon>Methylovulum</taxon>
    </lineage>
</organism>
<sequence length="225" mass="25401">MTLPLSRRWRELSILVLLMALTTPIFWLTDADQQAAAWFYQPGSGHSAWPFGEWWLWRGLFAYTPKLLVAAAVSALLVVVGSFVVGRWQRWRRPALYILLVIAIGPGLVINLVFKDHWGRPRPLHIAEFGGTNTYIPPLQIGDTPHKSFPCGHCSIGFALFALYFLSRRRKAFYLALTLVAAAIMAVSRMAAGGHFVSDILWSGYLVFLVAWLLYYGWYVRGQSA</sequence>
<proteinExistence type="predicted"/>
<dbReference type="Gene3D" id="1.20.144.10">
    <property type="entry name" value="Phosphatidic acid phosphatase type 2/haloperoxidase"/>
    <property type="match status" value="1"/>
</dbReference>
<dbReference type="AlphaFoldDB" id="A0A1Z4C4J7"/>
<dbReference type="RefSeq" id="WP_088621263.1">
    <property type="nucleotide sequence ID" value="NZ_CP022129.1"/>
</dbReference>
<dbReference type="InterPro" id="IPR036938">
    <property type="entry name" value="PAP2/HPO_sf"/>
</dbReference>
<feature type="transmembrane region" description="Helical" evidence="1">
    <location>
        <begin position="173"/>
        <end position="194"/>
    </location>
</feature>
<dbReference type="SMART" id="SM00014">
    <property type="entry name" value="acidPPc"/>
    <property type="match status" value="1"/>
</dbReference>
<keyword evidence="1" id="KW-0812">Transmembrane</keyword>
<feature type="transmembrane region" description="Helical" evidence="1">
    <location>
        <begin position="96"/>
        <end position="114"/>
    </location>
</feature>
<keyword evidence="1" id="KW-0472">Membrane</keyword>
<evidence type="ECO:0000313" key="4">
    <source>
        <dbReference type="Proteomes" id="UP000197019"/>
    </source>
</evidence>
<dbReference type="KEGG" id="mpsy:CEK71_21315"/>
<dbReference type="OrthoDB" id="9813524at2"/>
<reference evidence="3 4" key="1">
    <citation type="submission" date="2017-06" db="EMBL/GenBank/DDBJ databases">
        <title>Genome Sequencing of the methanotroph Methylovulum psychrotolerants str. HV10-M2 isolated from a high-altitude environment.</title>
        <authorList>
            <person name="Mateos-Rivera A."/>
        </authorList>
    </citation>
    <scope>NUCLEOTIDE SEQUENCE [LARGE SCALE GENOMIC DNA]</scope>
    <source>
        <strain evidence="3 4">HV10_M2</strain>
    </source>
</reference>
<dbReference type="InterPro" id="IPR000326">
    <property type="entry name" value="PAP2/HPO"/>
</dbReference>
<keyword evidence="1" id="KW-1133">Transmembrane helix</keyword>
<dbReference type="EMBL" id="CP022129">
    <property type="protein sequence ID" value="ASF48394.1"/>
    <property type="molecule type" value="Genomic_DNA"/>
</dbReference>
<evidence type="ECO:0000313" key="3">
    <source>
        <dbReference type="EMBL" id="ASF48394.1"/>
    </source>
</evidence>
<feature type="transmembrane region" description="Helical" evidence="1">
    <location>
        <begin position="147"/>
        <end position="166"/>
    </location>
</feature>
<keyword evidence="4" id="KW-1185">Reference proteome</keyword>
<evidence type="ECO:0000259" key="2">
    <source>
        <dbReference type="SMART" id="SM00014"/>
    </source>
</evidence>
<feature type="transmembrane region" description="Helical" evidence="1">
    <location>
        <begin position="200"/>
        <end position="219"/>
    </location>
</feature>
<dbReference type="Proteomes" id="UP000197019">
    <property type="component" value="Chromosome"/>
</dbReference>
<evidence type="ECO:0000256" key="1">
    <source>
        <dbReference type="SAM" id="Phobius"/>
    </source>
</evidence>
<gene>
    <name evidence="3" type="ORF">CEK71_21315</name>
</gene>
<accession>A0A1Z4C4J7</accession>
<name>A0A1Z4C4J7_9GAMM</name>
<dbReference type="CDD" id="cd03396">
    <property type="entry name" value="PAP2_like_6"/>
    <property type="match status" value="1"/>
</dbReference>
<feature type="domain" description="Phosphatidic acid phosphatase type 2/haloperoxidase" evidence="2">
    <location>
        <begin position="95"/>
        <end position="215"/>
    </location>
</feature>